<gene>
    <name evidence="2" type="ORF">PN36_24535</name>
</gene>
<evidence type="ECO:0000256" key="1">
    <source>
        <dbReference type="SAM" id="Phobius"/>
    </source>
</evidence>
<dbReference type="Proteomes" id="UP000030428">
    <property type="component" value="Unassembled WGS sequence"/>
</dbReference>
<proteinExistence type="predicted"/>
<evidence type="ECO:0000313" key="2">
    <source>
        <dbReference type="EMBL" id="TGO02468.1"/>
    </source>
</evidence>
<keyword evidence="1" id="KW-0812">Transmembrane</keyword>
<dbReference type="AlphaFoldDB" id="A0A4E0QNM2"/>
<sequence>MTMNVIGIRAITLTPFAYHSLMVQGGSATLPELIGDRAIAFGLASTLGMLCASVALPKKDYKRHLKAMPFRSSVFTTTAPRLLTPMIRRLNLTEEGGFDKKLQSVVKRGNLKDFFKTQEVPEGQIFTGAIFGINGFNPFEDQKKLVIRIGLHRNGMVLLEPANIESVRLNAATAALFDDDLAVERYCLHNLQLSPAYSLKEAQKKVLKWQ</sequence>
<organism evidence="2 3">
    <name type="scientific">Candidatus Thiomargarita nelsonii</name>
    <dbReference type="NCBI Taxonomy" id="1003181"/>
    <lineage>
        <taxon>Bacteria</taxon>
        <taxon>Pseudomonadati</taxon>
        <taxon>Pseudomonadota</taxon>
        <taxon>Gammaproteobacteria</taxon>
        <taxon>Thiotrichales</taxon>
        <taxon>Thiotrichaceae</taxon>
        <taxon>Thiomargarita</taxon>
    </lineage>
</organism>
<keyword evidence="1" id="KW-1133">Transmembrane helix</keyword>
<accession>A0A4E0QNM2</accession>
<keyword evidence="3" id="KW-1185">Reference proteome</keyword>
<comment type="caution">
    <text evidence="2">The sequence shown here is derived from an EMBL/GenBank/DDBJ whole genome shotgun (WGS) entry which is preliminary data.</text>
</comment>
<keyword evidence="1" id="KW-0472">Membrane</keyword>
<feature type="transmembrane region" description="Helical" evidence="1">
    <location>
        <begin position="38"/>
        <end position="56"/>
    </location>
</feature>
<name>A0A4E0QNM2_9GAMM</name>
<dbReference type="EMBL" id="JSZA02000128">
    <property type="protein sequence ID" value="TGO02468.1"/>
    <property type="molecule type" value="Genomic_DNA"/>
</dbReference>
<evidence type="ECO:0000313" key="3">
    <source>
        <dbReference type="Proteomes" id="UP000030428"/>
    </source>
</evidence>
<reference evidence="2 3" key="1">
    <citation type="journal article" date="2016" name="Front. Microbiol.">
        <title>Single-Cell (Meta-)Genomics of a Dimorphic Candidatus Thiomargarita nelsonii Reveals Genomic Plasticity.</title>
        <authorList>
            <person name="Flood B.E."/>
            <person name="Fliss P."/>
            <person name="Jones D.S."/>
            <person name="Dick G.J."/>
            <person name="Jain S."/>
            <person name="Kaster A.K."/>
            <person name="Winkel M."/>
            <person name="Mussmann M."/>
            <person name="Bailey J."/>
        </authorList>
    </citation>
    <scope>NUCLEOTIDE SEQUENCE [LARGE SCALE GENOMIC DNA]</scope>
    <source>
        <strain evidence="2">Hydrate Ridge</strain>
    </source>
</reference>
<protein>
    <submittedName>
        <fullName evidence="2">Uncharacterized protein</fullName>
    </submittedName>
</protein>